<evidence type="ECO:0000313" key="2">
    <source>
        <dbReference type="EMBL" id="MBX72931.1"/>
    </source>
</evidence>
<evidence type="ECO:0000256" key="1">
    <source>
        <dbReference type="SAM" id="Phobius"/>
    </source>
</evidence>
<feature type="transmembrane region" description="Helical" evidence="1">
    <location>
        <begin position="12"/>
        <end position="30"/>
    </location>
</feature>
<dbReference type="EMBL" id="GGEC01092447">
    <property type="protein sequence ID" value="MBX72931.1"/>
    <property type="molecule type" value="Transcribed_RNA"/>
</dbReference>
<dbReference type="AlphaFoldDB" id="A0A2P2R185"/>
<proteinExistence type="predicted"/>
<name>A0A2P2R185_RHIMU</name>
<organism evidence="2">
    <name type="scientific">Rhizophora mucronata</name>
    <name type="common">Asiatic mangrove</name>
    <dbReference type="NCBI Taxonomy" id="61149"/>
    <lineage>
        <taxon>Eukaryota</taxon>
        <taxon>Viridiplantae</taxon>
        <taxon>Streptophyta</taxon>
        <taxon>Embryophyta</taxon>
        <taxon>Tracheophyta</taxon>
        <taxon>Spermatophyta</taxon>
        <taxon>Magnoliopsida</taxon>
        <taxon>eudicotyledons</taxon>
        <taxon>Gunneridae</taxon>
        <taxon>Pentapetalae</taxon>
        <taxon>rosids</taxon>
        <taxon>fabids</taxon>
        <taxon>Malpighiales</taxon>
        <taxon>Rhizophoraceae</taxon>
        <taxon>Rhizophora</taxon>
    </lineage>
</organism>
<keyword evidence="1" id="KW-1133">Transmembrane helix</keyword>
<accession>A0A2P2R185</accession>
<keyword evidence="1" id="KW-0472">Membrane</keyword>
<keyword evidence="1" id="KW-0812">Transmembrane</keyword>
<reference evidence="2" key="1">
    <citation type="submission" date="2018-02" db="EMBL/GenBank/DDBJ databases">
        <title>Rhizophora mucronata_Transcriptome.</title>
        <authorList>
            <person name="Meera S.P."/>
            <person name="Sreeshan A."/>
            <person name="Augustine A."/>
        </authorList>
    </citation>
    <scope>NUCLEOTIDE SEQUENCE</scope>
    <source>
        <tissue evidence="2">Leaf</tissue>
    </source>
</reference>
<protein>
    <submittedName>
        <fullName evidence="2">Uncharacterized protein</fullName>
    </submittedName>
</protein>
<sequence length="46" mass="5449">MEKIDTVTFLKYLPADYATFFLLMLIIECTRKIRYPTKLSMKVKSS</sequence>